<evidence type="ECO:0000313" key="1">
    <source>
        <dbReference type="EMBL" id="KIM26377.1"/>
    </source>
</evidence>
<dbReference type="OrthoDB" id="2963168at2759"/>
<dbReference type="AlphaFoldDB" id="A0A0C2XAZ7"/>
<proteinExistence type="predicted"/>
<reference evidence="1 2" key="1">
    <citation type="submission" date="2014-04" db="EMBL/GenBank/DDBJ databases">
        <authorList>
            <consortium name="DOE Joint Genome Institute"/>
            <person name="Kuo A."/>
            <person name="Zuccaro A."/>
            <person name="Kohler A."/>
            <person name="Nagy L.G."/>
            <person name="Floudas D."/>
            <person name="Copeland A."/>
            <person name="Barry K.W."/>
            <person name="Cichocki N."/>
            <person name="Veneault-Fourrey C."/>
            <person name="LaButti K."/>
            <person name="Lindquist E.A."/>
            <person name="Lipzen A."/>
            <person name="Lundell T."/>
            <person name="Morin E."/>
            <person name="Murat C."/>
            <person name="Sun H."/>
            <person name="Tunlid A."/>
            <person name="Henrissat B."/>
            <person name="Grigoriev I.V."/>
            <person name="Hibbett D.S."/>
            <person name="Martin F."/>
            <person name="Nordberg H.P."/>
            <person name="Cantor M.N."/>
            <person name="Hua S.X."/>
        </authorList>
    </citation>
    <scope>NUCLEOTIDE SEQUENCE [LARGE SCALE GENOMIC DNA]</scope>
    <source>
        <strain evidence="1 2">MAFF 305830</strain>
    </source>
</reference>
<dbReference type="Gene3D" id="3.90.640.10">
    <property type="entry name" value="Actin, Chain A, domain 4"/>
    <property type="match status" value="1"/>
</dbReference>
<dbReference type="SUPFAM" id="SSF53067">
    <property type="entry name" value="Actin-like ATPase domain"/>
    <property type="match status" value="2"/>
</dbReference>
<keyword evidence="2" id="KW-1185">Reference proteome</keyword>
<protein>
    <recommendedName>
        <fullName evidence="3">Actin-like ATPase domain-containing protein</fullName>
    </recommendedName>
</protein>
<dbReference type="EMBL" id="KN824306">
    <property type="protein sequence ID" value="KIM26377.1"/>
    <property type="molecule type" value="Genomic_DNA"/>
</dbReference>
<dbReference type="Gene3D" id="3.30.420.40">
    <property type="match status" value="2"/>
</dbReference>
<sequence>MPSSPQMRGLTHSYPPFRSQRILQIAMPNYYGNEKYEGPERIVVAMDIGTTHSGVAFTHFYPGYHPQAQVVVDWPGQARRNDGSKTPSIVLYQNGKFKACGWLAMEDFEETPENVAYWFKLHLHPKKMLKTPESKAFEVPPLPKGVTIERVYTDIMRYLMENTQIFFETTTPNGPEIWKRLRDTIVIILATPNEWDINQQDILRRAAIRASLVTNENADLCLEFVTEAEASVHYALANPYEEWLKQKTVFAVIDCGGSTVDTTVYRCVSTAPLTLKEACPSECVQAGGIFVDRGMELMLNERFKETSFGNSHIIRDMVKAFEDDVKPQFDGTKDEYSLKFGTVREHEPKIGINNGKITVSGKKLTDIFDSIINQIIKSCFKSLVDQKTEHVILVGGFAESPYVRRALWKALKGHGIKIVRVSDHFEGAIIGHIKHFVVARAVKETYGGCVRQNYDKKLHRDRKHAAKLYADGKKRVDDAFHPWVTKGTVLQGTARYKLPYHIAWDAASTSKNDLLNGLTTVRIEVFAWDGEDVPVWCKDEDGNVLKGMRLICTLNADLSALEGGLQMMNGPRGTKFYRVDYNVCVYFGGTQIRAKLQWKEKGVIRESQVAVIPYVY</sequence>
<dbReference type="PANTHER" id="PTHR14187">
    <property type="entry name" value="ALPHA KINASE/ELONGATION FACTOR 2 KINASE"/>
    <property type="match status" value="1"/>
</dbReference>
<evidence type="ECO:0008006" key="3">
    <source>
        <dbReference type="Google" id="ProtNLM"/>
    </source>
</evidence>
<dbReference type="PANTHER" id="PTHR14187:SF5">
    <property type="entry name" value="HEAT SHOCK 70 KDA PROTEIN 12A"/>
    <property type="match status" value="1"/>
</dbReference>
<name>A0A0C2XAZ7_SERVB</name>
<gene>
    <name evidence="1" type="ORF">M408DRAFT_330568</name>
</gene>
<dbReference type="Proteomes" id="UP000054097">
    <property type="component" value="Unassembled WGS sequence"/>
</dbReference>
<reference evidence="2" key="2">
    <citation type="submission" date="2015-01" db="EMBL/GenBank/DDBJ databases">
        <title>Evolutionary Origins and Diversification of the Mycorrhizal Mutualists.</title>
        <authorList>
            <consortium name="DOE Joint Genome Institute"/>
            <consortium name="Mycorrhizal Genomics Consortium"/>
            <person name="Kohler A."/>
            <person name="Kuo A."/>
            <person name="Nagy L.G."/>
            <person name="Floudas D."/>
            <person name="Copeland A."/>
            <person name="Barry K.W."/>
            <person name="Cichocki N."/>
            <person name="Veneault-Fourrey C."/>
            <person name="LaButti K."/>
            <person name="Lindquist E.A."/>
            <person name="Lipzen A."/>
            <person name="Lundell T."/>
            <person name="Morin E."/>
            <person name="Murat C."/>
            <person name="Riley R."/>
            <person name="Ohm R."/>
            <person name="Sun H."/>
            <person name="Tunlid A."/>
            <person name="Henrissat B."/>
            <person name="Grigoriev I.V."/>
            <person name="Hibbett D.S."/>
            <person name="Martin F."/>
        </authorList>
    </citation>
    <scope>NUCLEOTIDE SEQUENCE [LARGE SCALE GENOMIC DNA]</scope>
    <source>
        <strain evidence="2">MAFF 305830</strain>
    </source>
</reference>
<organism evidence="1 2">
    <name type="scientific">Serendipita vermifera MAFF 305830</name>
    <dbReference type="NCBI Taxonomy" id="933852"/>
    <lineage>
        <taxon>Eukaryota</taxon>
        <taxon>Fungi</taxon>
        <taxon>Dikarya</taxon>
        <taxon>Basidiomycota</taxon>
        <taxon>Agaricomycotina</taxon>
        <taxon>Agaricomycetes</taxon>
        <taxon>Sebacinales</taxon>
        <taxon>Serendipitaceae</taxon>
        <taxon>Serendipita</taxon>
    </lineage>
</organism>
<dbReference type="InterPro" id="IPR043129">
    <property type="entry name" value="ATPase_NBD"/>
</dbReference>
<dbReference type="HOGENOM" id="CLU_009958_4_1_1"/>
<evidence type="ECO:0000313" key="2">
    <source>
        <dbReference type="Proteomes" id="UP000054097"/>
    </source>
</evidence>
<dbReference type="CDD" id="cd10170">
    <property type="entry name" value="ASKHA_NBD_HSP70"/>
    <property type="match status" value="1"/>
</dbReference>
<accession>A0A0C2XAZ7</accession>
<dbReference type="STRING" id="933852.A0A0C2XAZ7"/>